<feature type="region of interest" description="Disordered" evidence="1">
    <location>
        <begin position="107"/>
        <end position="132"/>
    </location>
</feature>
<dbReference type="RefSeq" id="WP_307863113.1">
    <property type="nucleotide sequence ID" value="NZ_JAGINT010000001.1"/>
</dbReference>
<feature type="compositionally biased region" description="Basic and acidic residues" evidence="1">
    <location>
        <begin position="52"/>
        <end position="73"/>
    </location>
</feature>
<gene>
    <name evidence="2" type="ORF">JOF29_000502</name>
</gene>
<accession>A0ABS4UCV5</accession>
<keyword evidence="3" id="KW-1185">Reference proteome</keyword>
<sequence length="188" mass="21632">MDSEQVQQLVQQARGAEHLPPEDRDRDARAEQRRQVEDGSIKRHSPNTPVQDHGEQQRDRQLQRHRDEHVGERHLQRVVQPLVGQHPGEVLQADPLRRLDQVVVREGQVQRGQHRPDRDQEQAQQPRREEEVPGQVVLLAGMSDPTAPVWLLTCRFLPPEAAELTQRTHRLVTSRTAEQGPESVCFGR</sequence>
<dbReference type="Proteomes" id="UP000755585">
    <property type="component" value="Unassembled WGS sequence"/>
</dbReference>
<feature type="compositionally biased region" description="Basic and acidic residues" evidence="1">
    <location>
        <begin position="114"/>
        <end position="131"/>
    </location>
</feature>
<feature type="region of interest" description="Disordered" evidence="1">
    <location>
        <begin position="1"/>
        <end position="73"/>
    </location>
</feature>
<protein>
    <submittedName>
        <fullName evidence="2">Uncharacterized protein</fullName>
    </submittedName>
</protein>
<feature type="compositionally biased region" description="Basic and acidic residues" evidence="1">
    <location>
        <begin position="15"/>
        <end position="41"/>
    </location>
</feature>
<organism evidence="2 3">
    <name type="scientific">Kribbella aluminosa</name>
    <dbReference type="NCBI Taxonomy" id="416017"/>
    <lineage>
        <taxon>Bacteria</taxon>
        <taxon>Bacillati</taxon>
        <taxon>Actinomycetota</taxon>
        <taxon>Actinomycetes</taxon>
        <taxon>Propionibacteriales</taxon>
        <taxon>Kribbellaceae</taxon>
        <taxon>Kribbella</taxon>
    </lineage>
</organism>
<comment type="caution">
    <text evidence="2">The sequence shown here is derived from an EMBL/GenBank/DDBJ whole genome shotgun (WGS) entry which is preliminary data.</text>
</comment>
<dbReference type="EMBL" id="JAGINT010000001">
    <property type="protein sequence ID" value="MBP2349419.1"/>
    <property type="molecule type" value="Genomic_DNA"/>
</dbReference>
<feature type="compositionally biased region" description="Polar residues" evidence="1">
    <location>
        <begin position="1"/>
        <end position="11"/>
    </location>
</feature>
<proteinExistence type="predicted"/>
<evidence type="ECO:0000313" key="2">
    <source>
        <dbReference type="EMBL" id="MBP2349419.1"/>
    </source>
</evidence>
<evidence type="ECO:0000256" key="1">
    <source>
        <dbReference type="SAM" id="MobiDB-lite"/>
    </source>
</evidence>
<name>A0ABS4UCV5_9ACTN</name>
<evidence type="ECO:0000313" key="3">
    <source>
        <dbReference type="Proteomes" id="UP000755585"/>
    </source>
</evidence>
<reference evidence="2 3" key="1">
    <citation type="submission" date="2021-03" db="EMBL/GenBank/DDBJ databases">
        <title>Sequencing the genomes of 1000 actinobacteria strains.</title>
        <authorList>
            <person name="Klenk H.-P."/>
        </authorList>
    </citation>
    <scope>NUCLEOTIDE SEQUENCE [LARGE SCALE GENOMIC DNA]</scope>
    <source>
        <strain evidence="2 3">DSM 18824</strain>
    </source>
</reference>